<keyword evidence="9" id="KW-1185">Reference proteome</keyword>
<evidence type="ECO:0000256" key="2">
    <source>
        <dbReference type="ARBA" id="ARBA00022679"/>
    </source>
</evidence>
<dbReference type="Proteomes" id="UP001583280">
    <property type="component" value="Unassembled WGS sequence"/>
</dbReference>
<dbReference type="SUPFAM" id="SSF56112">
    <property type="entry name" value="Protein kinase-like (PK-like)"/>
    <property type="match status" value="2"/>
</dbReference>
<dbReference type="PROSITE" id="PS50011">
    <property type="entry name" value="PROTEIN_KINASE_DOM"/>
    <property type="match status" value="1"/>
</dbReference>
<keyword evidence="4" id="KW-0418">Kinase</keyword>
<evidence type="ECO:0000256" key="3">
    <source>
        <dbReference type="ARBA" id="ARBA00022741"/>
    </source>
</evidence>
<evidence type="ECO:0000313" key="8">
    <source>
        <dbReference type="EMBL" id="KAL1896418.1"/>
    </source>
</evidence>
<comment type="caution">
    <text evidence="8">The sequence shown here is derived from an EMBL/GenBank/DDBJ whole genome shotgun (WGS) entry which is preliminary data.</text>
</comment>
<dbReference type="SMART" id="SM00220">
    <property type="entry name" value="S_TKc"/>
    <property type="match status" value="1"/>
</dbReference>
<evidence type="ECO:0000256" key="4">
    <source>
        <dbReference type="ARBA" id="ARBA00022777"/>
    </source>
</evidence>
<name>A0ABR3Z758_9PEZI</name>
<sequence length="673" mass="73667">MANHKRKEISGGSATASVRRGIAWSAAPAAEDTDTLVLTAPSGKFVDLRYPKAIHGSPLRDNPSYWVFSGTAFNSDYANADASSPFAIAMPHVTHTRFVHDIDSRALPGSGPAEDAGDSVELPTGEHIEWGVMLNPATGISELYKEIWQAAPQSTAAPQKVLRLQVKPGQQAHGDALRIGDYFQGVLQRESDGEVVAGRFVRESAEGTAGWVWDSRSTSTVFPASWAVDEDPKEHRMGAEVKIEGLVWEVVEEDRNRDVYIENPYFNEIDDRVPFLDSSDVPLEEEFFGGPNIVAAAYFPVCIGDVYQDGRYQVLGKLGFGRTSTVWLARDLYSGKHVVLKVFTLRASQPASSENRDEAPAASAELVALELLRAAGLADPARAHLRGAIDTFTLNRSQRGSGTGSEAGVHRVLVQQPMLESWRAKTARLKSASHTPQSELFSGFTLQEIKHAIRNISASNILLGVPHGAEELVFSAYVTREFDMPSPRKRLGSSLPTHLVFQSRGLPLPPSFSPGFSGHTICLSDFGSACVLPIGHTLTHLAQPTAYRAPEVHLGLPWGFAIDIWNIVLVTWRMVAGRHLFAGHDAAGHFMPPVALAQMIKVLGAPPEGMVVEKQWACSLDEGRSQAETLADRLPMLSSVDRKDFVAFMYAGLKWRPEERKTARELLEEPWLQ</sequence>
<dbReference type="PANTHER" id="PTHR45646">
    <property type="entry name" value="SERINE/THREONINE-PROTEIN KINASE DOA-RELATED"/>
    <property type="match status" value="1"/>
</dbReference>
<organism evidence="8 9">
    <name type="scientific">Ceratocystis pirilliformis</name>
    <dbReference type="NCBI Taxonomy" id="259994"/>
    <lineage>
        <taxon>Eukaryota</taxon>
        <taxon>Fungi</taxon>
        <taxon>Dikarya</taxon>
        <taxon>Ascomycota</taxon>
        <taxon>Pezizomycotina</taxon>
        <taxon>Sordariomycetes</taxon>
        <taxon>Hypocreomycetidae</taxon>
        <taxon>Microascales</taxon>
        <taxon>Ceratocystidaceae</taxon>
        <taxon>Ceratocystis</taxon>
    </lineage>
</organism>
<dbReference type="PROSITE" id="PS00107">
    <property type="entry name" value="PROTEIN_KINASE_ATP"/>
    <property type="match status" value="1"/>
</dbReference>
<proteinExistence type="predicted"/>
<gene>
    <name evidence="8" type="ORF">Cpir12675_002822</name>
</gene>
<dbReference type="Pfam" id="PF16815">
    <property type="entry name" value="HRI1"/>
    <property type="match status" value="1"/>
</dbReference>
<reference evidence="8 9" key="1">
    <citation type="journal article" date="2024" name="IMA Fungus">
        <title>IMA Genome - F19 : A genome assembly and annotation guide to empower mycologists, including annotated draft genome sequences of Ceratocystis pirilliformis, Diaporthe australafricana, Fusarium ophioides, Paecilomyces lecythidis, and Sporothrix stenoceras.</title>
        <authorList>
            <person name="Aylward J."/>
            <person name="Wilson A.M."/>
            <person name="Visagie C.M."/>
            <person name="Spraker J."/>
            <person name="Barnes I."/>
            <person name="Buitendag C."/>
            <person name="Ceriani C."/>
            <person name="Del Mar Angel L."/>
            <person name="du Plessis D."/>
            <person name="Fuchs T."/>
            <person name="Gasser K."/>
            <person name="Kramer D."/>
            <person name="Li W."/>
            <person name="Munsamy K."/>
            <person name="Piso A."/>
            <person name="Price J.L."/>
            <person name="Sonnekus B."/>
            <person name="Thomas C."/>
            <person name="van der Nest A."/>
            <person name="van Dijk A."/>
            <person name="van Heerden A."/>
            <person name="van Vuuren N."/>
            <person name="Yilmaz N."/>
            <person name="Duong T.A."/>
            <person name="van der Merwe N.A."/>
            <person name="Wingfield M.J."/>
            <person name="Wingfield B.D."/>
        </authorList>
    </citation>
    <scope>NUCLEOTIDE SEQUENCE [LARGE SCALE GENOMIC DNA]</scope>
    <source>
        <strain evidence="8 9">CMW 12675</strain>
    </source>
</reference>
<dbReference type="InterPro" id="IPR017441">
    <property type="entry name" value="Protein_kinase_ATP_BS"/>
</dbReference>
<evidence type="ECO:0000313" key="9">
    <source>
        <dbReference type="Proteomes" id="UP001583280"/>
    </source>
</evidence>
<evidence type="ECO:0000256" key="1">
    <source>
        <dbReference type="ARBA" id="ARBA00022527"/>
    </source>
</evidence>
<evidence type="ECO:0000259" key="7">
    <source>
        <dbReference type="PROSITE" id="PS50011"/>
    </source>
</evidence>
<dbReference type="Pfam" id="PF00069">
    <property type="entry name" value="Pkinase"/>
    <property type="match status" value="1"/>
</dbReference>
<evidence type="ECO:0000256" key="5">
    <source>
        <dbReference type="ARBA" id="ARBA00022840"/>
    </source>
</evidence>
<dbReference type="InterPro" id="IPR011009">
    <property type="entry name" value="Kinase-like_dom_sf"/>
</dbReference>
<feature type="binding site" evidence="6">
    <location>
        <position position="341"/>
    </location>
    <ligand>
        <name>ATP</name>
        <dbReference type="ChEBI" id="CHEBI:30616"/>
    </ligand>
</feature>
<dbReference type="InterPro" id="IPR031818">
    <property type="entry name" value="Hri1"/>
</dbReference>
<dbReference type="PANTHER" id="PTHR45646:SF11">
    <property type="entry name" value="SERINE_THREONINE-PROTEIN KINASE DOA"/>
    <property type="match status" value="1"/>
</dbReference>
<dbReference type="Gene3D" id="2.40.128.320">
    <property type="entry name" value="Protein HRI1, N-terminal domain"/>
    <property type="match status" value="1"/>
</dbReference>
<feature type="domain" description="Protein kinase" evidence="7">
    <location>
        <begin position="312"/>
        <end position="672"/>
    </location>
</feature>
<dbReference type="InterPro" id="IPR000719">
    <property type="entry name" value="Prot_kinase_dom"/>
</dbReference>
<keyword evidence="1" id="KW-0723">Serine/threonine-protein kinase</keyword>
<accession>A0ABR3Z758</accession>
<keyword evidence="5 6" id="KW-0067">ATP-binding</keyword>
<keyword evidence="3 6" id="KW-0547">Nucleotide-binding</keyword>
<dbReference type="InterPro" id="IPR043047">
    <property type="entry name" value="Hri1_N_sf"/>
</dbReference>
<dbReference type="Gene3D" id="1.10.510.10">
    <property type="entry name" value="Transferase(Phosphotransferase) domain 1"/>
    <property type="match status" value="1"/>
</dbReference>
<dbReference type="InterPro" id="IPR051175">
    <property type="entry name" value="CLK_kinases"/>
</dbReference>
<evidence type="ECO:0000256" key="6">
    <source>
        <dbReference type="PROSITE-ProRule" id="PRU10141"/>
    </source>
</evidence>
<dbReference type="EMBL" id="JAWDJO010000059">
    <property type="protein sequence ID" value="KAL1896418.1"/>
    <property type="molecule type" value="Genomic_DNA"/>
</dbReference>
<protein>
    <recommendedName>
        <fullName evidence="7">Protein kinase domain-containing protein</fullName>
    </recommendedName>
</protein>
<dbReference type="Gene3D" id="3.30.200.20">
    <property type="entry name" value="Phosphorylase Kinase, domain 1"/>
    <property type="match status" value="1"/>
</dbReference>
<keyword evidence="2" id="KW-0808">Transferase</keyword>